<organism evidence="1 2">
    <name type="scientific">Cotesia congregata</name>
    <name type="common">Parasitoid wasp</name>
    <name type="synonym">Apanteles congregatus</name>
    <dbReference type="NCBI Taxonomy" id="51543"/>
    <lineage>
        <taxon>Eukaryota</taxon>
        <taxon>Metazoa</taxon>
        <taxon>Ecdysozoa</taxon>
        <taxon>Arthropoda</taxon>
        <taxon>Hexapoda</taxon>
        <taxon>Insecta</taxon>
        <taxon>Pterygota</taxon>
        <taxon>Neoptera</taxon>
        <taxon>Endopterygota</taxon>
        <taxon>Hymenoptera</taxon>
        <taxon>Apocrita</taxon>
        <taxon>Ichneumonoidea</taxon>
        <taxon>Braconidae</taxon>
        <taxon>Microgastrinae</taxon>
        <taxon>Cotesia</taxon>
    </lineage>
</organism>
<dbReference type="AlphaFoldDB" id="A0A8J2HLK9"/>
<dbReference type="PANTHER" id="PTHR14365">
    <property type="entry name" value="APOPTOSIS REGULATORY PROTEIN SIVA"/>
    <property type="match status" value="1"/>
</dbReference>
<reference evidence="1" key="1">
    <citation type="submission" date="2021-04" db="EMBL/GenBank/DDBJ databases">
        <authorList>
            <person name="Chebbi M.A.C M."/>
        </authorList>
    </citation>
    <scope>NUCLEOTIDE SEQUENCE</scope>
</reference>
<dbReference type="EMBL" id="CAJNRD030001123">
    <property type="protein sequence ID" value="CAG5103075.1"/>
    <property type="molecule type" value="Genomic_DNA"/>
</dbReference>
<comment type="caution">
    <text evidence="1">The sequence shown here is derived from an EMBL/GenBank/DDBJ whole genome shotgun (WGS) entry which is preliminary data.</text>
</comment>
<gene>
    <name evidence="1" type="ORF">HICCMSTLAB_LOCUS11328</name>
</gene>
<proteinExistence type="predicted"/>
<keyword evidence="2" id="KW-1185">Reference proteome</keyword>
<accession>A0A8J2HLK9</accession>
<dbReference type="GO" id="GO:0097191">
    <property type="term" value="P:extrinsic apoptotic signaling pathway"/>
    <property type="evidence" value="ECO:0007669"/>
    <property type="project" value="TreeGrafter"/>
</dbReference>
<dbReference type="GO" id="GO:0005175">
    <property type="term" value="F:CD27 receptor binding"/>
    <property type="evidence" value="ECO:0007669"/>
    <property type="project" value="TreeGrafter"/>
</dbReference>
<dbReference type="Proteomes" id="UP000786811">
    <property type="component" value="Unassembled WGS sequence"/>
</dbReference>
<evidence type="ECO:0000313" key="1">
    <source>
        <dbReference type="EMBL" id="CAG5103075.1"/>
    </source>
</evidence>
<dbReference type="InterPro" id="IPR022773">
    <property type="entry name" value="Siva"/>
</dbReference>
<protein>
    <submittedName>
        <fullName evidence="1">Similar to Siva1: Apoptosis regulatory protein Siva (Mus musculus)</fullName>
    </submittedName>
</protein>
<evidence type="ECO:0000313" key="2">
    <source>
        <dbReference type="Proteomes" id="UP000786811"/>
    </source>
</evidence>
<name>A0A8J2HLK9_COTCN</name>
<sequence>MSSPSKQNYEESMKKRFCPFDDNLTPQLKIHIGLKESADRDEKEKELQKIYDRTMQMLKNGPKITNATNLSIENKKNAGYHFELPKFKQMILTNNLELEVSKKLILPSGKKPCSNCKRNSVIDSSCFLCIEFHCSDCLNMCSKCSELFCSKCSLTIYDGGEHVECLACY</sequence>
<dbReference type="Pfam" id="PF05458">
    <property type="entry name" value="Siva"/>
    <property type="match status" value="1"/>
</dbReference>
<dbReference type="PANTHER" id="PTHR14365:SF1">
    <property type="entry name" value="APOPTOSIS REGULATORY PROTEIN SIVA"/>
    <property type="match status" value="1"/>
</dbReference>
<dbReference type="OrthoDB" id="60860at2759"/>